<dbReference type="OrthoDB" id="1932629at2759"/>
<name>A0A484K6Y8_9ASTE</name>
<sequence length="135" mass="15927">MRIQDLESQIRELQTEKVASEAALNHLHQDLTVHKNHIEALTRRLEQVTSDVESRYHYEIQGLKDCLLVEQEEKAELSKKLQDLEKELTVSRTKLVESRQDLTSNRHVDALKQKIMKLRKENEVLKRQITYQIQG</sequence>
<protein>
    <submittedName>
        <fullName evidence="2">Uncharacterized protein</fullName>
    </submittedName>
</protein>
<organism evidence="2 3">
    <name type="scientific">Cuscuta campestris</name>
    <dbReference type="NCBI Taxonomy" id="132261"/>
    <lineage>
        <taxon>Eukaryota</taxon>
        <taxon>Viridiplantae</taxon>
        <taxon>Streptophyta</taxon>
        <taxon>Embryophyta</taxon>
        <taxon>Tracheophyta</taxon>
        <taxon>Spermatophyta</taxon>
        <taxon>Magnoliopsida</taxon>
        <taxon>eudicotyledons</taxon>
        <taxon>Gunneridae</taxon>
        <taxon>Pentapetalae</taxon>
        <taxon>asterids</taxon>
        <taxon>lamiids</taxon>
        <taxon>Solanales</taxon>
        <taxon>Convolvulaceae</taxon>
        <taxon>Cuscuteae</taxon>
        <taxon>Cuscuta</taxon>
        <taxon>Cuscuta subgen. Grammica</taxon>
        <taxon>Cuscuta sect. Cleistogrammica</taxon>
    </lineage>
</organism>
<reference evidence="2 3" key="1">
    <citation type="submission" date="2018-04" db="EMBL/GenBank/DDBJ databases">
        <authorList>
            <person name="Vogel A."/>
        </authorList>
    </citation>
    <scope>NUCLEOTIDE SEQUENCE [LARGE SCALE GENOMIC DNA]</scope>
</reference>
<proteinExistence type="predicted"/>
<keyword evidence="1" id="KW-0175">Coiled coil</keyword>
<dbReference type="AlphaFoldDB" id="A0A484K6Y8"/>
<accession>A0A484K6Y8</accession>
<feature type="coiled-coil region" evidence="1">
    <location>
        <begin position="3"/>
        <end position="30"/>
    </location>
</feature>
<evidence type="ECO:0000313" key="3">
    <source>
        <dbReference type="Proteomes" id="UP000595140"/>
    </source>
</evidence>
<feature type="coiled-coil region" evidence="1">
    <location>
        <begin position="67"/>
        <end position="128"/>
    </location>
</feature>
<gene>
    <name evidence="2" type="ORF">CCAM_LOCUS1290</name>
</gene>
<dbReference type="EMBL" id="OOIL02000026">
    <property type="protein sequence ID" value="VFQ59514.1"/>
    <property type="molecule type" value="Genomic_DNA"/>
</dbReference>
<dbReference type="Proteomes" id="UP000595140">
    <property type="component" value="Unassembled WGS sequence"/>
</dbReference>
<keyword evidence="3" id="KW-1185">Reference proteome</keyword>
<evidence type="ECO:0000256" key="1">
    <source>
        <dbReference type="SAM" id="Coils"/>
    </source>
</evidence>
<evidence type="ECO:0000313" key="2">
    <source>
        <dbReference type="EMBL" id="VFQ59514.1"/>
    </source>
</evidence>